<accession>A0A0J7YND5</accession>
<keyword evidence="3" id="KW-1185">Reference proteome</keyword>
<proteinExistence type="predicted"/>
<protein>
    <submittedName>
        <fullName evidence="2">Uncharacterized protein</fullName>
    </submittedName>
</protein>
<dbReference type="Proteomes" id="UP000035740">
    <property type="component" value="Unassembled WGS sequence"/>
</dbReference>
<feature type="compositionally biased region" description="Basic and acidic residues" evidence="1">
    <location>
        <begin position="167"/>
        <end position="179"/>
    </location>
</feature>
<feature type="non-terminal residue" evidence="2">
    <location>
        <position position="1"/>
    </location>
</feature>
<feature type="compositionally biased region" description="Basic and acidic residues" evidence="1">
    <location>
        <begin position="135"/>
        <end position="158"/>
    </location>
</feature>
<evidence type="ECO:0000256" key="1">
    <source>
        <dbReference type="SAM" id="MobiDB-lite"/>
    </source>
</evidence>
<evidence type="ECO:0000313" key="3">
    <source>
        <dbReference type="Proteomes" id="UP000035740"/>
    </source>
</evidence>
<sequence>DESWHAAVSLPERSPMLQAYEPCFDGIHPSRLSYLRSQPTSPSPQNDISVVSLKDDNGVPQTSTQVATPHSNGVKRRFEPVKNLDRPRNLKRPHVQRDFNNHNSARSSRTPRDSNYHNADAWNRDRSHPSSSRRPSPERRSSNGHHSNTDNRSCHDWKSSSNYSRSEQQHRRYEDQPRG</sequence>
<feature type="region of interest" description="Disordered" evidence="1">
    <location>
        <begin position="28"/>
        <end position="179"/>
    </location>
</feature>
<gene>
    <name evidence="2" type="ORF">BVRB_039530</name>
</gene>
<feature type="compositionally biased region" description="Basic and acidic residues" evidence="1">
    <location>
        <begin position="76"/>
        <end position="88"/>
    </location>
</feature>
<evidence type="ECO:0000313" key="2">
    <source>
        <dbReference type="EMBL" id="KMS65092.1"/>
    </source>
</evidence>
<name>A0A0J7YND5_BETVV</name>
<dbReference type="AlphaFoldDB" id="A0A0J7YND5"/>
<feature type="non-terminal residue" evidence="2">
    <location>
        <position position="179"/>
    </location>
</feature>
<organism evidence="2 3">
    <name type="scientific">Beta vulgaris subsp. vulgaris</name>
    <name type="common">Beet</name>
    <dbReference type="NCBI Taxonomy" id="3555"/>
    <lineage>
        <taxon>Eukaryota</taxon>
        <taxon>Viridiplantae</taxon>
        <taxon>Streptophyta</taxon>
        <taxon>Embryophyta</taxon>
        <taxon>Tracheophyta</taxon>
        <taxon>Spermatophyta</taxon>
        <taxon>Magnoliopsida</taxon>
        <taxon>eudicotyledons</taxon>
        <taxon>Gunneridae</taxon>
        <taxon>Pentapetalae</taxon>
        <taxon>Caryophyllales</taxon>
        <taxon>Chenopodiaceae</taxon>
        <taxon>Betoideae</taxon>
        <taxon>Beta</taxon>
    </lineage>
</organism>
<reference evidence="2 3" key="1">
    <citation type="journal article" date="2014" name="Nature">
        <title>The genome of the recently domesticated crop plant sugar beet (Beta vulgaris).</title>
        <authorList>
            <person name="Dohm J.C."/>
            <person name="Minoche A.E."/>
            <person name="Holtgrawe D."/>
            <person name="Capella-Gutierrez S."/>
            <person name="Zakrzewski F."/>
            <person name="Tafer H."/>
            <person name="Rupp O."/>
            <person name="Sorensen T.R."/>
            <person name="Stracke R."/>
            <person name="Reinhardt R."/>
            <person name="Goesmann A."/>
            <person name="Kraft T."/>
            <person name="Schulz B."/>
            <person name="Stadler P.F."/>
            <person name="Schmidt T."/>
            <person name="Gabaldon T."/>
            <person name="Lehrach H."/>
            <person name="Weisshaar B."/>
            <person name="Himmelbauer H."/>
        </authorList>
    </citation>
    <scope>NUCLEOTIDE SEQUENCE [LARGE SCALE GENOMIC DNA]</scope>
    <source>
        <tissue evidence="2">Taproot</tissue>
    </source>
</reference>
<feature type="compositionally biased region" description="Polar residues" evidence="1">
    <location>
        <begin position="59"/>
        <end position="71"/>
    </location>
</feature>
<dbReference type="Gramene" id="KMS65092">
    <property type="protein sequence ID" value="KMS65092"/>
    <property type="gene ID" value="BVRB_039530"/>
</dbReference>
<feature type="compositionally biased region" description="Polar residues" evidence="1">
    <location>
        <begin position="35"/>
        <end position="49"/>
    </location>
</feature>
<dbReference type="EMBL" id="KQ114837">
    <property type="protein sequence ID" value="KMS65092.1"/>
    <property type="molecule type" value="Genomic_DNA"/>
</dbReference>